<evidence type="ECO:0000313" key="4">
    <source>
        <dbReference type="Proteomes" id="UP001642360"/>
    </source>
</evidence>
<organism evidence="3 4">
    <name type="scientific">Ilex paraguariensis</name>
    <name type="common">yerba mate</name>
    <dbReference type="NCBI Taxonomy" id="185542"/>
    <lineage>
        <taxon>Eukaryota</taxon>
        <taxon>Viridiplantae</taxon>
        <taxon>Streptophyta</taxon>
        <taxon>Embryophyta</taxon>
        <taxon>Tracheophyta</taxon>
        <taxon>Spermatophyta</taxon>
        <taxon>Magnoliopsida</taxon>
        <taxon>eudicotyledons</taxon>
        <taxon>Gunneridae</taxon>
        <taxon>Pentapetalae</taxon>
        <taxon>asterids</taxon>
        <taxon>campanulids</taxon>
        <taxon>Aquifoliales</taxon>
        <taxon>Aquifoliaceae</taxon>
        <taxon>Ilex</taxon>
    </lineage>
</organism>
<dbReference type="InterPro" id="IPR006947">
    <property type="entry name" value="EGF_alliinase"/>
</dbReference>
<comment type="caution">
    <text evidence="3">The sequence shown here is derived from an EMBL/GenBank/DDBJ whole genome shotgun (WGS) entry which is preliminary data.</text>
</comment>
<dbReference type="Proteomes" id="UP001642360">
    <property type="component" value="Unassembled WGS sequence"/>
</dbReference>
<keyword evidence="1" id="KW-1133">Transmembrane helix</keyword>
<keyword evidence="4" id="KW-1185">Reference proteome</keyword>
<dbReference type="Pfam" id="PF04863">
    <property type="entry name" value="EGF_alliinase"/>
    <property type="match status" value="1"/>
</dbReference>
<keyword evidence="1" id="KW-0812">Transmembrane</keyword>
<evidence type="ECO:0000313" key="3">
    <source>
        <dbReference type="EMBL" id="CAK9152094.1"/>
    </source>
</evidence>
<evidence type="ECO:0000256" key="1">
    <source>
        <dbReference type="SAM" id="Phobius"/>
    </source>
</evidence>
<reference evidence="3 4" key="1">
    <citation type="submission" date="2024-02" db="EMBL/GenBank/DDBJ databases">
        <authorList>
            <person name="Vignale AGUSTIN F."/>
            <person name="Sosa J E."/>
            <person name="Modenutti C."/>
        </authorList>
    </citation>
    <scope>NUCLEOTIDE SEQUENCE [LARGE SCALE GENOMIC DNA]</scope>
</reference>
<dbReference type="Gene3D" id="2.10.25.30">
    <property type="entry name" value="EGF-like, alliinase"/>
    <property type="match status" value="1"/>
</dbReference>
<evidence type="ECO:0000259" key="2">
    <source>
        <dbReference type="Pfam" id="PF04863"/>
    </source>
</evidence>
<name>A0ABC8SA99_9AQUA</name>
<protein>
    <recommendedName>
        <fullName evidence="2">Alliinase EGF-like domain-containing protein</fullName>
    </recommendedName>
</protein>
<gene>
    <name evidence="3" type="ORF">ILEXP_LOCUS20279</name>
</gene>
<sequence length="109" mass="11754">MILLWSESSSCGPYLVASIILNILFSTNLYVGVKWKELSWSQKASAKAEAAAALSCSGHGRAYLDGCLLMEKLFVSTIHASKALIALLSHLIVLRMQTGYISVCVCLCA</sequence>
<keyword evidence="1" id="KW-0472">Membrane</keyword>
<dbReference type="EMBL" id="CAUOFW020002203">
    <property type="protein sequence ID" value="CAK9152094.1"/>
    <property type="molecule type" value="Genomic_DNA"/>
</dbReference>
<accession>A0ABC8SA99</accession>
<proteinExistence type="predicted"/>
<feature type="domain" description="Alliinase EGF-like" evidence="2">
    <location>
        <begin position="39"/>
        <end position="69"/>
    </location>
</feature>
<dbReference type="AlphaFoldDB" id="A0ABC8SA99"/>
<dbReference type="InterPro" id="IPR037029">
    <property type="entry name" value="Alliinase_N_sf"/>
</dbReference>
<feature type="transmembrane region" description="Helical" evidence="1">
    <location>
        <begin position="12"/>
        <end position="33"/>
    </location>
</feature>